<dbReference type="SUPFAM" id="SSF46689">
    <property type="entry name" value="Homeodomain-like"/>
    <property type="match status" value="1"/>
</dbReference>
<proteinExistence type="predicted"/>
<dbReference type="AlphaFoldDB" id="A0A2T0QAL4"/>
<dbReference type="InterPro" id="IPR009057">
    <property type="entry name" value="Homeodomain-like_sf"/>
</dbReference>
<dbReference type="Proteomes" id="UP000237846">
    <property type="component" value="Unassembled WGS sequence"/>
</dbReference>
<gene>
    <name evidence="1" type="ORF">CLV72_102589</name>
</gene>
<accession>A0A2T0QAL4</accession>
<name>A0A2T0QAL4_9ACTN</name>
<protein>
    <submittedName>
        <fullName evidence="1">TetR family transcriptional regulator</fullName>
    </submittedName>
</protein>
<dbReference type="Gene3D" id="1.10.357.10">
    <property type="entry name" value="Tetracycline Repressor, domain 2"/>
    <property type="match status" value="1"/>
</dbReference>
<evidence type="ECO:0000313" key="2">
    <source>
        <dbReference type="Proteomes" id="UP000237846"/>
    </source>
</evidence>
<evidence type="ECO:0000313" key="1">
    <source>
        <dbReference type="EMBL" id="PRY00956.1"/>
    </source>
</evidence>
<organism evidence="1 2">
    <name type="scientific">Allonocardiopsis opalescens</name>
    <dbReference type="NCBI Taxonomy" id="1144618"/>
    <lineage>
        <taxon>Bacteria</taxon>
        <taxon>Bacillati</taxon>
        <taxon>Actinomycetota</taxon>
        <taxon>Actinomycetes</taxon>
        <taxon>Streptosporangiales</taxon>
        <taxon>Allonocardiopsis</taxon>
    </lineage>
</organism>
<dbReference type="EMBL" id="PVZC01000002">
    <property type="protein sequence ID" value="PRY00956.1"/>
    <property type="molecule type" value="Genomic_DNA"/>
</dbReference>
<reference evidence="1 2" key="1">
    <citation type="submission" date="2018-03" db="EMBL/GenBank/DDBJ databases">
        <title>Genomic Encyclopedia of Archaeal and Bacterial Type Strains, Phase II (KMG-II): from individual species to whole genera.</title>
        <authorList>
            <person name="Goeker M."/>
        </authorList>
    </citation>
    <scope>NUCLEOTIDE SEQUENCE [LARGE SCALE GENOMIC DNA]</scope>
    <source>
        <strain evidence="1 2">DSM 45601</strain>
    </source>
</reference>
<sequence length="210" mass="22183">MDDSTPRPPAADMDPEGLRAAILAAALPLVAEHGAAVTTGQIAHAAGIGEADLSAVFPDVDHVLDACCAEVLDPAHQARELGSISLEQPLADRLTQAAEVLRSHHDLMIAMIGSLHGTGHEGLKRAGQRMRQTGAWEASEDPVERGIADLLEPDRAALRLSLEKTANIILLLSLSFAVTHQAPGADERPTWAELLDVLLHGAVVPPQERA</sequence>
<comment type="caution">
    <text evidence="1">The sequence shown here is derived from an EMBL/GenBank/DDBJ whole genome shotgun (WGS) entry which is preliminary data.</text>
</comment>
<dbReference type="RefSeq" id="WP_211302786.1">
    <property type="nucleotide sequence ID" value="NZ_PVZC01000002.1"/>
</dbReference>
<keyword evidence="2" id="KW-1185">Reference proteome</keyword>